<sequence length="133" mass="14075">MFRVFGVPIGIGICLAVSACGITRDTQVIEVDGTHYLITRVSTQTSAITDVDYEFTVKGRAVFCETIEDCANRIARLPRADKEALLASPPVLQRAPGPTPDPITTVFAPPAAPQTTPGPVSRPTSPPEVEGGE</sequence>
<protein>
    <recommendedName>
        <fullName evidence="4">Beta-barrel assembly machine subunit BamE</fullName>
    </recommendedName>
</protein>
<evidence type="ECO:0000256" key="1">
    <source>
        <dbReference type="SAM" id="MobiDB-lite"/>
    </source>
</evidence>
<name>A0ABY6DFD7_9RHOB</name>
<gene>
    <name evidence="2" type="ORF">N7U68_09630</name>
</gene>
<keyword evidence="3" id="KW-1185">Reference proteome</keyword>
<evidence type="ECO:0000313" key="2">
    <source>
        <dbReference type="EMBL" id="UXX84872.1"/>
    </source>
</evidence>
<proteinExistence type="predicted"/>
<accession>A0ABY6DFD7</accession>
<dbReference type="PROSITE" id="PS51257">
    <property type="entry name" value="PROKAR_LIPOPROTEIN"/>
    <property type="match status" value="1"/>
</dbReference>
<evidence type="ECO:0000313" key="3">
    <source>
        <dbReference type="Proteomes" id="UP001064087"/>
    </source>
</evidence>
<dbReference type="Proteomes" id="UP001064087">
    <property type="component" value="Chromosome"/>
</dbReference>
<organism evidence="2 3">
    <name type="scientific">Roseovarius pelagicus</name>
    <dbReference type="NCBI Taxonomy" id="2980108"/>
    <lineage>
        <taxon>Bacteria</taxon>
        <taxon>Pseudomonadati</taxon>
        <taxon>Pseudomonadota</taxon>
        <taxon>Alphaproteobacteria</taxon>
        <taxon>Rhodobacterales</taxon>
        <taxon>Roseobacteraceae</taxon>
        <taxon>Roseovarius</taxon>
    </lineage>
</organism>
<feature type="region of interest" description="Disordered" evidence="1">
    <location>
        <begin position="87"/>
        <end position="133"/>
    </location>
</feature>
<dbReference type="EMBL" id="CP106738">
    <property type="protein sequence ID" value="UXX84872.1"/>
    <property type="molecule type" value="Genomic_DNA"/>
</dbReference>
<evidence type="ECO:0008006" key="4">
    <source>
        <dbReference type="Google" id="ProtNLM"/>
    </source>
</evidence>
<reference evidence="2" key="1">
    <citation type="submission" date="2022-10" db="EMBL/GenBank/DDBJ databases">
        <title>Roseovarius pelagicus sp. nov., isolated from Arctic seawater.</title>
        <authorList>
            <person name="Hong Y.W."/>
            <person name="Hwang C.Y."/>
        </authorList>
    </citation>
    <scope>NUCLEOTIDE SEQUENCE</scope>
    <source>
        <strain evidence="2">HL-MP18</strain>
    </source>
</reference>
<feature type="compositionally biased region" description="Low complexity" evidence="1">
    <location>
        <begin position="104"/>
        <end position="119"/>
    </location>
</feature>
<dbReference type="RefSeq" id="WP_165196035.1">
    <property type="nucleotide sequence ID" value="NZ_CP106738.1"/>
</dbReference>